<evidence type="ECO:0000256" key="3">
    <source>
        <dbReference type="ARBA" id="ARBA00023295"/>
    </source>
</evidence>
<name>A0A097EHW6_9SPHN</name>
<dbReference type="STRING" id="1549858.MC45_13045"/>
<reference evidence="7 8" key="1">
    <citation type="submission" date="2014-09" db="EMBL/GenBank/DDBJ databases">
        <title>Using Illumina technology Improving SMRT sequencing Genome Assembly by RASTools.</title>
        <authorList>
            <person name="Zhou Y."/>
            <person name="Ma T."/>
            <person name="Liu T."/>
        </authorList>
    </citation>
    <scope>NUCLEOTIDE SEQUENCE [LARGE SCALE GENOMIC DNA]</scope>
    <source>
        <strain evidence="7 8">ATCC 55669</strain>
    </source>
</reference>
<dbReference type="Pfam" id="PF00652">
    <property type="entry name" value="Ricin_B_lectin"/>
    <property type="match status" value="1"/>
</dbReference>
<keyword evidence="8" id="KW-1185">Reference proteome</keyword>
<dbReference type="CDD" id="cd18822">
    <property type="entry name" value="GH43_CtGH43-like"/>
    <property type="match status" value="1"/>
</dbReference>
<evidence type="ECO:0000259" key="6">
    <source>
        <dbReference type="SMART" id="SM00458"/>
    </source>
</evidence>
<dbReference type="HOGENOM" id="CLU_016116_0_0_5"/>
<dbReference type="InterPro" id="IPR006710">
    <property type="entry name" value="Glyco_hydro_43"/>
</dbReference>
<dbReference type="Pfam" id="PF04616">
    <property type="entry name" value="Glyco_hydro_43"/>
    <property type="match status" value="1"/>
</dbReference>
<organism evidence="7 8">
    <name type="scientific">Sphingomonas taxi</name>
    <dbReference type="NCBI Taxonomy" id="1549858"/>
    <lineage>
        <taxon>Bacteria</taxon>
        <taxon>Pseudomonadati</taxon>
        <taxon>Pseudomonadota</taxon>
        <taxon>Alphaproteobacteria</taxon>
        <taxon>Sphingomonadales</taxon>
        <taxon>Sphingomonadaceae</taxon>
        <taxon>Sphingomonas</taxon>
    </lineage>
</organism>
<evidence type="ECO:0000313" key="8">
    <source>
        <dbReference type="Proteomes" id="UP000033200"/>
    </source>
</evidence>
<feature type="chain" id="PRO_5001929726" evidence="5">
    <location>
        <begin position="29"/>
        <end position="471"/>
    </location>
</feature>
<dbReference type="Gene3D" id="2.80.10.50">
    <property type="match status" value="1"/>
</dbReference>
<dbReference type="eggNOG" id="COG3507">
    <property type="taxonomic scope" value="Bacteria"/>
</dbReference>
<dbReference type="PROSITE" id="PS50231">
    <property type="entry name" value="RICIN_B_LECTIN"/>
    <property type="match status" value="1"/>
</dbReference>
<keyword evidence="5" id="KW-0732">Signal</keyword>
<feature type="signal peptide" evidence="5">
    <location>
        <begin position="1"/>
        <end position="28"/>
    </location>
</feature>
<evidence type="ECO:0000313" key="7">
    <source>
        <dbReference type="EMBL" id="AIT07139.1"/>
    </source>
</evidence>
<dbReference type="SMART" id="SM00458">
    <property type="entry name" value="RICIN"/>
    <property type="match status" value="1"/>
</dbReference>
<evidence type="ECO:0000256" key="4">
    <source>
        <dbReference type="RuleBase" id="RU361187"/>
    </source>
</evidence>
<dbReference type="CDD" id="cd00161">
    <property type="entry name" value="beta-trefoil_Ricin-like"/>
    <property type="match status" value="1"/>
</dbReference>
<feature type="domain" description="Ricin B lectin" evidence="6">
    <location>
        <begin position="339"/>
        <end position="470"/>
    </location>
</feature>
<dbReference type="AlphaFoldDB" id="A0A097EHW6"/>
<dbReference type="InterPro" id="IPR023296">
    <property type="entry name" value="Glyco_hydro_beta-prop_sf"/>
</dbReference>
<dbReference type="PANTHER" id="PTHR22925">
    <property type="entry name" value="GLYCOSYL HYDROLASE 43 FAMILY MEMBER"/>
    <property type="match status" value="1"/>
</dbReference>
<sequence>MRRGMMFRKTLALGAAMVALALPGIAWASAQTVNNGSQFVTTTGGQIDAHGGGVIKVGSYYYFLGENRNPDYSFRAVSMYRSTDLKTWEFRNDVLKSSSASELNGANIERPKILYNAATRKYVLWAHWENGKDYGEARVAVATSDTVDGNYTYLGSFRPLDYDSRDMTVYQDSDGTGYLISSSNVNYDLNVYKLSADYTKVDSLLTVIKGYHREAPALVKRNGVYFLITSGATGWNPNRAAYFTATSLAGPWTGPTYFGHDTTYNSQSTYILPVQGSSGTSYLYMGDRWGPAIGQIVNDSTYVWLPLTFPTNTSLDFTGTASQITIDAAAGTIALGSPNTQLVKMQVAHSGQCANISNDSPYYNGTAIQWTCTNTSNELVERRPIGNYTQYVVQRSGLCLAQADDNGSGGAVVQTSCSIGDKSQWTYNGTTIVNRASGSCLDVNEASTDTGTKLIVWPCNGGGNQRWTMIN</sequence>
<gene>
    <name evidence="7" type="ORF">MC45_13045</name>
</gene>
<dbReference type="EMBL" id="CP009571">
    <property type="protein sequence ID" value="AIT07139.1"/>
    <property type="molecule type" value="Genomic_DNA"/>
</dbReference>
<dbReference type="GO" id="GO:0005975">
    <property type="term" value="P:carbohydrate metabolic process"/>
    <property type="evidence" value="ECO:0007669"/>
    <property type="project" value="InterPro"/>
</dbReference>
<dbReference type="PANTHER" id="PTHR22925:SF3">
    <property type="entry name" value="GLYCOSYL HYDROLASE FAMILY PROTEIN 43"/>
    <property type="match status" value="1"/>
</dbReference>
<evidence type="ECO:0000256" key="5">
    <source>
        <dbReference type="SAM" id="SignalP"/>
    </source>
</evidence>
<dbReference type="RefSeq" id="WP_038663909.1">
    <property type="nucleotide sequence ID" value="NZ_CP009571.1"/>
</dbReference>
<dbReference type="SUPFAM" id="SSF75005">
    <property type="entry name" value="Arabinanase/levansucrase/invertase"/>
    <property type="match status" value="1"/>
</dbReference>
<keyword evidence="2 4" id="KW-0378">Hydrolase</keyword>
<dbReference type="Gene3D" id="2.115.10.20">
    <property type="entry name" value="Glycosyl hydrolase domain, family 43"/>
    <property type="match status" value="1"/>
</dbReference>
<dbReference type="KEGG" id="stax:MC45_13045"/>
<keyword evidence="3 4" id="KW-0326">Glycosidase</keyword>
<dbReference type="SUPFAM" id="SSF50370">
    <property type="entry name" value="Ricin B-like lectins"/>
    <property type="match status" value="1"/>
</dbReference>
<accession>A0A097EHW6</accession>
<evidence type="ECO:0000256" key="1">
    <source>
        <dbReference type="ARBA" id="ARBA00009865"/>
    </source>
</evidence>
<dbReference type="Proteomes" id="UP000033200">
    <property type="component" value="Chromosome"/>
</dbReference>
<dbReference type="InterPro" id="IPR035992">
    <property type="entry name" value="Ricin_B-like_lectins"/>
</dbReference>
<dbReference type="InterPro" id="IPR000772">
    <property type="entry name" value="Ricin_B_lectin"/>
</dbReference>
<comment type="similarity">
    <text evidence="1 4">Belongs to the glycosyl hydrolase 43 family.</text>
</comment>
<dbReference type="GO" id="GO:0004553">
    <property type="term" value="F:hydrolase activity, hydrolyzing O-glycosyl compounds"/>
    <property type="evidence" value="ECO:0007669"/>
    <property type="project" value="InterPro"/>
</dbReference>
<protein>
    <submittedName>
        <fullName evidence="7">Beta-xylosidase</fullName>
    </submittedName>
</protein>
<evidence type="ECO:0000256" key="2">
    <source>
        <dbReference type="ARBA" id="ARBA00022801"/>
    </source>
</evidence>
<proteinExistence type="inferred from homology"/>